<sequence length="341" mass="37801">MLRISAAGGVTGGHLYPNLAVLEELARRGQTDVMYFCVSGKLEEKILPVLHPEYKRVSLKVQGLARPIYHPVNVTRILRILLNESRIRATLKSFKPAFTYVSGGYVSYPVALASKRLGIPVFVQEQNTIPGKSNVAISRFAERIFVAFEESVAYFPSEVKNRIVVTGNPVWSREGKVELPHPTVLIIGGSGGSSFMNTLALELAKRMPDVNFILSTGGKKLDRMDIPENLEIKSYIENMFAYWRSVDCAITRAGATTISELIHFNVPAIVIPWEGATEGHQVVNGEIFEKTGLGKMIRESEVSADTVEQEIRRLISKGRNFSESENPAKKIADEILAIISR</sequence>
<keyword evidence="4 11" id="KW-0328">Glycosyltransferase</keyword>
<keyword evidence="8 11" id="KW-0472">Membrane</keyword>
<feature type="domain" description="Glycosyltransferase family 28 N-terminal" evidence="12">
    <location>
        <begin position="7"/>
        <end position="145"/>
    </location>
</feature>
<evidence type="ECO:0000256" key="1">
    <source>
        <dbReference type="ARBA" id="ARBA00022475"/>
    </source>
</evidence>
<feature type="binding site" evidence="11">
    <location>
        <position position="190"/>
    </location>
    <ligand>
        <name>UDP-N-acetyl-alpha-D-glucosamine</name>
        <dbReference type="ChEBI" id="CHEBI:57705"/>
    </ligand>
</feature>
<evidence type="ECO:0000256" key="5">
    <source>
        <dbReference type="ARBA" id="ARBA00022679"/>
    </source>
</evidence>
<dbReference type="PANTHER" id="PTHR21015:SF22">
    <property type="entry name" value="GLYCOSYLTRANSFERASE"/>
    <property type="match status" value="1"/>
</dbReference>
<feature type="binding site" evidence="11">
    <location>
        <begin position="11"/>
        <end position="13"/>
    </location>
    <ligand>
        <name>UDP-N-acetyl-alpha-D-glucosamine</name>
        <dbReference type="ChEBI" id="CHEBI:57705"/>
    </ligand>
</feature>
<evidence type="ECO:0000256" key="3">
    <source>
        <dbReference type="ARBA" id="ARBA00022618"/>
    </source>
</evidence>
<reference evidence="14" key="1">
    <citation type="journal article" date="2020" name="mSystems">
        <title>Genome- and Community-Level Interaction Insights into Carbon Utilization and Element Cycling Functions of Hydrothermarchaeota in Hydrothermal Sediment.</title>
        <authorList>
            <person name="Zhou Z."/>
            <person name="Liu Y."/>
            <person name="Xu W."/>
            <person name="Pan J."/>
            <person name="Luo Z.H."/>
            <person name="Li M."/>
        </authorList>
    </citation>
    <scope>NUCLEOTIDE SEQUENCE [LARGE SCALE GENOMIC DNA]</scope>
    <source>
        <strain evidence="14">SpSt-609</strain>
    </source>
</reference>
<keyword evidence="6 11" id="KW-0133">Cell shape</keyword>
<dbReference type="GO" id="GO:0008360">
    <property type="term" value="P:regulation of cell shape"/>
    <property type="evidence" value="ECO:0007669"/>
    <property type="project" value="UniProtKB-KW"/>
</dbReference>
<organism evidence="14">
    <name type="scientific">Fervidobacterium thailandense</name>
    <dbReference type="NCBI Taxonomy" id="1008305"/>
    <lineage>
        <taxon>Bacteria</taxon>
        <taxon>Thermotogati</taxon>
        <taxon>Thermotogota</taxon>
        <taxon>Thermotogae</taxon>
        <taxon>Thermotogales</taxon>
        <taxon>Fervidobacteriaceae</taxon>
        <taxon>Fervidobacterium</taxon>
    </lineage>
</organism>
<evidence type="ECO:0000256" key="7">
    <source>
        <dbReference type="ARBA" id="ARBA00022984"/>
    </source>
</evidence>
<keyword evidence="2" id="KW-0997">Cell inner membrane</keyword>
<comment type="caution">
    <text evidence="11">Lacks conserved residue(s) required for the propagation of feature annotation.</text>
</comment>
<evidence type="ECO:0000256" key="2">
    <source>
        <dbReference type="ARBA" id="ARBA00022519"/>
    </source>
</evidence>
<keyword evidence="10 11" id="KW-0961">Cell wall biogenesis/degradation</keyword>
<keyword evidence="1 11" id="KW-1003">Cell membrane</keyword>
<dbReference type="InterPro" id="IPR007235">
    <property type="entry name" value="Glyco_trans_28_C"/>
</dbReference>
<name>A0A7C5RI65_9BACT</name>
<comment type="catalytic activity">
    <reaction evidence="11">
        <text>di-trans,octa-cis-undecaprenyl diphospho-N-acetyl-alpha-D-muramoyl-L-alanyl-D-glutamyl-meso-2,6-diaminopimeloyl-D-alanyl-D-alanine + UDP-N-acetyl-alpha-D-glucosamine = di-trans,octa-cis-undecaprenyl diphospho-[N-acetyl-alpha-D-glucosaminyl-(1-&gt;4)]-N-acetyl-alpha-D-muramoyl-L-alanyl-D-glutamyl-meso-2,6-diaminopimeloyl-D-alanyl-D-alanine + UDP + H(+)</text>
        <dbReference type="Rhea" id="RHEA:31227"/>
        <dbReference type="ChEBI" id="CHEBI:15378"/>
        <dbReference type="ChEBI" id="CHEBI:57705"/>
        <dbReference type="ChEBI" id="CHEBI:58223"/>
        <dbReference type="ChEBI" id="CHEBI:61387"/>
        <dbReference type="ChEBI" id="CHEBI:61388"/>
        <dbReference type="EC" id="2.4.1.227"/>
    </reaction>
</comment>
<comment type="subcellular location">
    <subcellularLocation>
        <location evidence="11">Cell membrane</location>
        <topology evidence="11">Peripheral membrane protein</topology>
        <orientation evidence="11">Cytoplasmic side</orientation>
    </subcellularLocation>
</comment>
<dbReference type="PANTHER" id="PTHR21015">
    <property type="entry name" value="UDP-N-ACETYLGLUCOSAMINE--N-ACETYLMURAMYL-(PENTAPEPTIDE) PYROPHOSPHORYL-UNDECAPRENOL N-ACETYLGLUCOSAMINE TRANSFERASE 1"/>
    <property type="match status" value="1"/>
</dbReference>
<dbReference type="SUPFAM" id="SSF53756">
    <property type="entry name" value="UDP-Glycosyltransferase/glycogen phosphorylase"/>
    <property type="match status" value="1"/>
</dbReference>
<keyword evidence="7 11" id="KW-0573">Peptidoglycan synthesis</keyword>
<dbReference type="EMBL" id="DSZY01000021">
    <property type="protein sequence ID" value="HGU40451.1"/>
    <property type="molecule type" value="Genomic_DNA"/>
</dbReference>
<keyword evidence="3 11" id="KW-0132">Cell division</keyword>
<dbReference type="GO" id="GO:0050511">
    <property type="term" value="F:undecaprenyldiphospho-muramoylpentapeptide beta-N-acetylglucosaminyltransferase activity"/>
    <property type="evidence" value="ECO:0007669"/>
    <property type="project" value="UniProtKB-UniRule"/>
</dbReference>
<keyword evidence="5 11" id="KW-0808">Transferase</keyword>
<evidence type="ECO:0000313" key="14">
    <source>
        <dbReference type="EMBL" id="HGU40451.1"/>
    </source>
</evidence>
<feature type="binding site" evidence="11">
    <location>
        <position position="127"/>
    </location>
    <ligand>
        <name>UDP-N-acetyl-alpha-D-glucosamine</name>
        <dbReference type="ChEBI" id="CHEBI:57705"/>
    </ligand>
</feature>
<proteinExistence type="inferred from homology"/>
<dbReference type="InterPro" id="IPR004276">
    <property type="entry name" value="GlycoTrans_28_N"/>
</dbReference>
<evidence type="ECO:0000256" key="8">
    <source>
        <dbReference type="ARBA" id="ARBA00023136"/>
    </source>
</evidence>
<evidence type="ECO:0000256" key="10">
    <source>
        <dbReference type="ARBA" id="ARBA00023316"/>
    </source>
</evidence>
<dbReference type="EC" id="2.4.1.227" evidence="11"/>
<dbReference type="GO" id="GO:0005886">
    <property type="term" value="C:plasma membrane"/>
    <property type="evidence" value="ECO:0007669"/>
    <property type="project" value="UniProtKB-SubCell"/>
</dbReference>
<dbReference type="GO" id="GO:0051301">
    <property type="term" value="P:cell division"/>
    <property type="evidence" value="ECO:0007669"/>
    <property type="project" value="UniProtKB-KW"/>
</dbReference>
<comment type="similarity">
    <text evidence="11">Belongs to the glycosyltransferase 28 family. MurG subfamily.</text>
</comment>
<evidence type="ECO:0000256" key="4">
    <source>
        <dbReference type="ARBA" id="ARBA00022676"/>
    </source>
</evidence>
<comment type="pathway">
    <text evidence="11">Cell wall biogenesis; peptidoglycan biosynthesis.</text>
</comment>
<feature type="domain" description="Glycosyl transferase family 28 C-terminal" evidence="13">
    <location>
        <begin position="183"/>
        <end position="331"/>
    </location>
</feature>
<dbReference type="GO" id="GO:0005975">
    <property type="term" value="P:carbohydrate metabolic process"/>
    <property type="evidence" value="ECO:0007669"/>
    <property type="project" value="InterPro"/>
</dbReference>
<dbReference type="CDD" id="cd03785">
    <property type="entry name" value="GT28_MurG"/>
    <property type="match status" value="1"/>
</dbReference>
<dbReference type="InterPro" id="IPR006009">
    <property type="entry name" value="GlcNAc_MurG"/>
</dbReference>
<keyword evidence="9 11" id="KW-0131">Cell cycle</keyword>
<evidence type="ECO:0000256" key="11">
    <source>
        <dbReference type="HAMAP-Rule" id="MF_00033"/>
    </source>
</evidence>
<gene>
    <name evidence="11" type="primary">murG</name>
    <name evidence="14" type="ORF">ENT77_04545</name>
</gene>
<dbReference type="AlphaFoldDB" id="A0A7C5RI65"/>
<dbReference type="GO" id="GO:0009252">
    <property type="term" value="P:peptidoglycan biosynthetic process"/>
    <property type="evidence" value="ECO:0007669"/>
    <property type="project" value="UniProtKB-UniRule"/>
</dbReference>
<evidence type="ECO:0000256" key="6">
    <source>
        <dbReference type="ARBA" id="ARBA00022960"/>
    </source>
</evidence>
<comment type="caution">
    <text evidence="14">The sequence shown here is derived from an EMBL/GenBank/DDBJ whole genome shotgun (WGS) entry which is preliminary data.</text>
</comment>
<dbReference type="Pfam" id="PF03033">
    <property type="entry name" value="Glyco_transf_28"/>
    <property type="match status" value="1"/>
</dbReference>
<evidence type="ECO:0000259" key="12">
    <source>
        <dbReference type="Pfam" id="PF03033"/>
    </source>
</evidence>
<dbReference type="HAMAP" id="MF_00033">
    <property type="entry name" value="MurG"/>
    <property type="match status" value="1"/>
</dbReference>
<dbReference type="GO" id="GO:0071555">
    <property type="term" value="P:cell wall organization"/>
    <property type="evidence" value="ECO:0007669"/>
    <property type="project" value="UniProtKB-KW"/>
</dbReference>
<protein>
    <recommendedName>
        <fullName evidence="11">UDP-N-acetylglucosamine--N-acetylmuramyl-(pentapeptide) pyrophosphoryl-undecaprenol N-acetylglucosamine transferase</fullName>
        <ecNumber evidence="11">2.4.1.227</ecNumber>
    </recommendedName>
    <alternativeName>
        <fullName evidence="11">Undecaprenyl-PP-MurNAc-pentapeptide-UDPGlcNAc GlcNAc transferase</fullName>
    </alternativeName>
</protein>
<feature type="binding site" evidence="11">
    <location>
        <position position="236"/>
    </location>
    <ligand>
        <name>UDP-N-acetyl-alpha-D-glucosamine</name>
        <dbReference type="ChEBI" id="CHEBI:57705"/>
    </ligand>
</feature>
<dbReference type="Pfam" id="PF04101">
    <property type="entry name" value="Glyco_tran_28_C"/>
    <property type="match status" value="1"/>
</dbReference>
<dbReference type="Gene3D" id="3.40.50.2000">
    <property type="entry name" value="Glycogen Phosphorylase B"/>
    <property type="match status" value="2"/>
</dbReference>
<evidence type="ECO:0000259" key="13">
    <source>
        <dbReference type="Pfam" id="PF04101"/>
    </source>
</evidence>
<comment type="function">
    <text evidence="11">Cell wall formation. Catalyzes the transfer of a GlcNAc subunit on undecaprenyl-pyrophosphoryl-MurNAc-pentapeptide (lipid intermediate I) to form undecaprenyl-pyrophosphoryl-MurNAc-(pentapeptide)GlcNAc (lipid intermediate II).</text>
</comment>
<accession>A0A7C5RI65</accession>
<dbReference type="UniPathway" id="UPA00219"/>
<feature type="binding site" evidence="11">
    <location>
        <position position="281"/>
    </location>
    <ligand>
        <name>UDP-N-acetyl-alpha-D-glucosamine</name>
        <dbReference type="ChEBI" id="CHEBI:57705"/>
    </ligand>
</feature>
<evidence type="ECO:0000256" key="9">
    <source>
        <dbReference type="ARBA" id="ARBA00023306"/>
    </source>
</evidence>